<dbReference type="InterPro" id="IPR050327">
    <property type="entry name" value="Proton-linked_MCT"/>
</dbReference>
<organism evidence="4">
    <name type="scientific">Capitella teleta</name>
    <name type="common">Polychaete worm</name>
    <dbReference type="NCBI Taxonomy" id="283909"/>
    <lineage>
        <taxon>Eukaryota</taxon>
        <taxon>Metazoa</taxon>
        <taxon>Spiralia</taxon>
        <taxon>Lophotrochozoa</taxon>
        <taxon>Annelida</taxon>
        <taxon>Polychaeta</taxon>
        <taxon>Sedentaria</taxon>
        <taxon>Scolecida</taxon>
        <taxon>Capitellidae</taxon>
        <taxon>Capitella</taxon>
    </lineage>
</organism>
<keyword evidence="2" id="KW-1133">Transmembrane helix</keyword>
<evidence type="ECO:0000313" key="4">
    <source>
        <dbReference type="EMBL" id="ELT88716.1"/>
    </source>
</evidence>
<dbReference type="PANTHER" id="PTHR11360:SF284">
    <property type="entry name" value="EG:103B4.3 PROTEIN-RELATED"/>
    <property type="match status" value="1"/>
</dbReference>
<dbReference type="PROSITE" id="PS50850">
    <property type="entry name" value="MFS"/>
    <property type="match status" value="1"/>
</dbReference>
<evidence type="ECO:0000256" key="2">
    <source>
        <dbReference type="SAM" id="Phobius"/>
    </source>
</evidence>
<dbReference type="EMBL" id="AMQN01003420">
    <property type="status" value="NOT_ANNOTATED_CDS"/>
    <property type="molecule type" value="Genomic_DNA"/>
</dbReference>
<feature type="transmembrane region" description="Helical" evidence="2">
    <location>
        <begin position="60"/>
        <end position="76"/>
    </location>
</feature>
<dbReference type="OrthoDB" id="5980721at2759"/>
<feature type="transmembrane region" description="Helical" evidence="2">
    <location>
        <begin position="82"/>
        <end position="111"/>
    </location>
</feature>
<dbReference type="SUPFAM" id="SSF103473">
    <property type="entry name" value="MFS general substrate transporter"/>
    <property type="match status" value="1"/>
</dbReference>
<dbReference type="InterPro" id="IPR020846">
    <property type="entry name" value="MFS_dom"/>
</dbReference>
<feature type="transmembrane region" description="Helical" evidence="2">
    <location>
        <begin position="275"/>
        <end position="292"/>
    </location>
</feature>
<dbReference type="GO" id="GO:0008028">
    <property type="term" value="F:monocarboxylic acid transmembrane transporter activity"/>
    <property type="evidence" value="ECO:0007669"/>
    <property type="project" value="TreeGrafter"/>
</dbReference>
<dbReference type="GO" id="GO:0016020">
    <property type="term" value="C:membrane"/>
    <property type="evidence" value="ECO:0007669"/>
    <property type="project" value="UniProtKB-SubCell"/>
</dbReference>
<keyword evidence="2" id="KW-0812">Transmembrane</keyword>
<dbReference type="EnsemblMetazoa" id="CapteT157156">
    <property type="protein sequence ID" value="CapteP157156"/>
    <property type="gene ID" value="CapteG157156"/>
</dbReference>
<dbReference type="Gene3D" id="1.20.1250.20">
    <property type="entry name" value="MFS general substrate transporter like domains"/>
    <property type="match status" value="1"/>
</dbReference>
<reference evidence="4 6" key="2">
    <citation type="journal article" date="2013" name="Nature">
        <title>Insights into bilaterian evolution from three spiralian genomes.</title>
        <authorList>
            <person name="Simakov O."/>
            <person name="Marletaz F."/>
            <person name="Cho S.J."/>
            <person name="Edsinger-Gonzales E."/>
            <person name="Havlak P."/>
            <person name="Hellsten U."/>
            <person name="Kuo D.H."/>
            <person name="Larsson T."/>
            <person name="Lv J."/>
            <person name="Arendt D."/>
            <person name="Savage R."/>
            <person name="Osoegawa K."/>
            <person name="de Jong P."/>
            <person name="Grimwood J."/>
            <person name="Chapman J.A."/>
            <person name="Shapiro H."/>
            <person name="Aerts A."/>
            <person name="Otillar R.P."/>
            <person name="Terry A.Y."/>
            <person name="Boore J.L."/>
            <person name="Grigoriev I.V."/>
            <person name="Lindberg D.R."/>
            <person name="Seaver E.C."/>
            <person name="Weisblat D.A."/>
            <person name="Putnam N.H."/>
            <person name="Rokhsar D.S."/>
        </authorList>
    </citation>
    <scope>NUCLEOTIDE SEQUENCE</scope>
    <source>
        <strain evidence="4 6">I ESC-2004</strain>
    </source>
</reference>
<evidence type="ECO:0000313" key="5">
    <source>
        <dbReference type="EnsemblMetazoa" id="CapteP157156"/>
    </source>
</evidence>
<dbReference type="InterPro" id="IPR011701">
    <property type="entry name" value="MFS"/>
</dbReference>
<name>R7TC96_CAPTE</name>
<dbReference type="PANTHER" id="PTHR11360">
    <property type="entry name" value="MONOCARBOXYLATE TRANSPORTER"/>
    <property type="match status" value="1"/>
</dbReference>
<feature type="transmembrane region" description="Helical" evidence="2">
    <location>
        <begin position="150"/>
        <end position="171"/>
    </location>
</feature>
<reference evidence="6" key="1">
    <citation type="submission" date="2012-12" db="EMBL/GenBank/DDBJ databases">
        <authorList>
            <person name="Hellsten U."/>
            <person name="Grimwood J."/>
            <person name="Chapman J.A."/>
            <person name="Shapiro H."/>
            <person name="Aerts A."/>
            <person name="Otillar R.P."/>
            <person name="Terry A.Y."/>
            <person name="Boore J.L."/>
            <person name="Simakov O."/>
            <person name="Marletaz F."/>
            <person name="Cho S.-J."/>
            <person name="Edsinger-Gonzales E."/>
            <person name="Havlak P."/>
            <person name="Kuo D.-H."/>
            <person name="Larsson T."/>
            <person name="Lv J."/>
            <person name="Arendt D."/>
            <person name="Savage R."/>
            <person name="Osoegawa K."/>
            <person name="de Jong P."/>
            <person name="Lindberg D.R."/>
            <person name="Seaver E.C."/>
            <person name="Weisblat D.A."/>
            <person name="Putnam N.H."/>
            <person name="Grigoriev I.V."/>
            <person name="Rokhsar D.S."/>
        </authorList>
    </citation>
    <scope>NUCLEOTIDE SEQUENCE</scope>
    <source>
        <strain evidence="6">I ESC-2004</strain>
    </source>
</reference>
<dbReference type="AlphaFoldDB" id="R7TC96"/>
<accession>R7TC96</accession>
<comment type="subcellular location">
    <subcellularLocation>
        <location evidence="1">Membrane</location>
        <topology evidence="1">Multi-pass membrane protein</topology>
    </subcellularLocation>
</comment>
<sequence>MLQIISGGILLGVGVFIVEFIATFDAEPGAVAWIGSINAGFTFLVAPFGSILVNRYSYRVAIFIGAIVASIGLVASAFGDSIFYLCITYGVITGFGICLVYNLSMIVVGFYFDKRRSLAIGLTVSGTGVGSLIFPPLYRLLIEYYAWRGALIITGGICLHCCIFASLLKPVHYLQKPFRRKRNFPPEERRSWSKQFTDVSILIESKFCVFFLSNVFWALASSTFYVLLPDFVMEAGLGKMKGAWLVSITGLCSTTGRALTAVFMNTVTSVDILHVYSATAVVAGVAMALFPVEQSFSVYVVLCMIFGAFYGAMVTAMPVLAANLFGLEKLTSAFCFLMIANGIGFLLGSPFAGWLYSLTKNYTIAFIVNGICLACTGLVMYTLHVVMCIDQHSSCCKSANKKEPMTVAVETHVTSENGVSMQTKTTIHYGSEGVSVRQGGV</sequence>
<feature type="transmembrane region" description="Helical" evidence="2">
    <location>
        <begin position="362"/>
        <end position="383"/>
    </location>
</feature>
<dbReference type="Proteomes" id="UP000014760">
    <property type="component" value="Unassembled WGS sequence"/>
</dbReference>
<dbReference type="InterPro" id="IPR036259">
    <property type="entry name" value="MFS_trans_sf"/>
</dbReference>
<feature type="transmembrane region" description="Helical" evidence="2">
    <location>
        <begin position="333"/>
        <end position="356"/>
    </location>
</feature>
<keyword evidence="2" id="KW-0472">Membrane</keyword>
<gene>
    <name evidence="4" type="ORF">CAPTEDRAFT_157156</name>
</gene>
<dbReference type="CDD" id="cd17352">
    <property type="entry name" value="MFS_MCT_SLC16"/>
    <property type="match status" value="1"/>
</dbReference>
<dbReference type="EMBL" id="KB311733">
    <property type="protein sequence ID" value="ELT88716.1"/>
    <property type="molecule type" value="Genomic_DNA"/>
</dbReference>
<feature type="transmembrane region" description="Helical" evidence="2">
    <location>
        <begin position="207"/>
        <end position="228"/>
    </location>
</feature>
<feature type="transmembrane region" description="Helical" evidence="2">
    <location>
        <begin position="298"/>
        <end position="321"/>
    </location>
</feature>
<evidence type="ECO:0000256" key="1">
    <source>
        <dbReference type="ARBA" id="ARBA00004141"/>
    </source>
</evidence>
<feature type="transmembrane region" description="Helical" evidence="2">
    <location>
        <begin position="30"/>
        <end position="53"/>
    </location>
</feature>
<feature type="domain" description="Major facilitator superfamily (MFS) profile" evidence="3">
    <location>
        <begin position="1"/>
        <end position="387"/>
    </location>
</feature>
<dbReference type="HOGENOM" id="CLU_001265_59_1_1"/>
<evidence type="ECO:0000313" key="6">
    <source>
        <dbReference type="Proteomes" id="UP000014760"/>
    </source>
</evidence>
<protein>
    <recommendedName>
        <fullName evidence="3">Major facilitator superfamily (MFS) profile domain-containing protein</fullName>
    </recommendedName>
</protein>
<feature type="transmembrane region" description="Helical" evidence="2">
    <location>
        <begin position="118"/>
        <end position="138"/>
    </location>
</feature>
<reference evidence="5" key="3">
    <citation type="submission" date="2015-06" db="UniProtKB">
        <authorList>
            <consortium name="EnsemblMetazoa"/>
        </authorList>
    </citation>
    <scope>IDENTIFICATION</scope>
</reference>
<feature type="transmembrane region" description="Helical" evidence="2">
    <location>
        <begin position="7"/>
        <end position="24"/>
    </location>
</feature>
<dbReference type="OMA" id="NLAPVCC"/>
<dbReference type="Pfam" id="PF07690">
    <property type="entry name" value="MFS_1"/>
    <property type="match status" value="1"/>
</dbReference>
<keyword evidence="6" id="KW-1185">Reference proteome</keyword>
<evidence type="ECO:0000259" key="3">
    <source>
        <dbReference type="PROSITE" id="PS50850"/>
    </source>
</evidence>
<proteinExistence type="predicted"/>